<accession>A0AA38G315</accession>
<gene>
    <name evidence="1" type="ORF">KI387_023733</name>
</gene>
<dbReference type="AlphaFoldDB" id="A0AA38G315"/>
<keyword evidence="2" id="KW-1185">Reference proteome</keyword>
<evidence type="ECO:0000313" key="2">
    <source>
        <dbReference type="Proteomes" id="UP000824469"/>
    </source>
</evidence>
<evidence type="ECO:0000313" key="1">
    <source>
        <dbReference type="EMBL" id="KAH9315106.1"/>
    </source>
</evidence>
<feature type="non-terminal residue" evidence="1">
    <location>
        <position position="57"/>
    </location>
</feature>
<dbReference type="Proteomes" id="UP000824469">
    <property type="component" value="Unassembled WGS sequence"/>
</dbReference>
<comment type="caution">
    <text evidence="1">The sequence shown here is derived from an EMBL/GenBank/DDBJ whole genome shotgun (WGS) entry which is preliminary data.</text>
</comment>
<dbReference type="EMBL" id="JAHRHJ020000005">
    <property type="protein sequence ID" value="KAH9315106.1"/>
    <property type="molecule type" value="Genomic_DNA"/>
</dbReference>
<protein>
    <submittedName>
        <fullName evidence="1">Uncharacterized protein</fullName>
    </submittedName>
</protein>
<sequence>MMNKKRKMMKNWRMPSGSRFHFLTIEGVDDQDDYDDVVAKMNNESYAIMTWESDQQK</sequence>
<organism evidence="1 2">
    <name type="scientific">Taxus chinensis</name>
    <name type="common">Chinese yew</name>
    <name type="synonym">Taxus wallichiana var. chinensis</name>
    <dbReference type="NCBI Taxonomy" id="29808"/>
    <lineage>
        <taxon>Eukaryota</taxon>
        <taxon>Viridiplantae</taxon>
        <taxon>Streptophyta</taxon>
        <taxon>Embryophyta</taxon>
        <taxon>Tracheophyta</taxon>
        <taxon>Spermatophyta</taxon>
        <taxon>Pinopsida</taxon>
        <taxon>Pinidae</taxon>
        <taxon>Conifers II</taxon>
        <taxon>Cupressales</taxon>
        <taxon>Taxaceae</taxon>
        <taxon>Taxus</taxon>
    </lineage>
</organism>
<name>A0AA38G315_TAXCH</name>
<proteinExistence type="predicted"/>
<reference evidence="1 2" key="1">
    <citation type="journal article" date="2021" name="Nat. Plants">
        <title>The Taxus genome provides insights into paclitaxel biosynthesis.</title>
        <authorList>
            <person name="Xiong X."/>
            <person name="Gou J."/>
            <person name="Liao Q."/>
            <person name="Li Y."/>
            <person name="Zhou Q."/>
            <person name="Bi G."/>
            <person name="Li C."/>
            <person name="Du R."/>
            <person name="Wang X."/>
            <person name="Sun T."/>
            <person name="Guo L."/>
            <person name="Liang H."/>
            <person name="Lu P."/>
            <person name="Wu Y."/>
            <person name="Zhang Z."/>
            <person name="Ro D.K."/>
            <person name="Shang Y."/>
            <person name="Huang S."/>
            <person name="Yan J."/>
        </authorList>
    </citation>
    <scope>NUCLEOTIDE SEQUENCE [LARGE SCALE GENOMIC DNA]</scope>
    <source>
        <strain evidence="1">Ta-2019</strain>
    </source>
</reference>